<proteinExistence type="predicted"/>
<name>A0AAJ6CVF3_9CHLR</name>
<keyword evidence="4" id="KW-1185">Reference proteome</keyword>
<dbReference type="EMBL" id="CP046147">
    <property type="protein sequence ID" value="WFG39920.1"/>
    <property type="molecule type" value="Genomic_DNA"/>
</dbReference>
<organism evidence="3 4">
    <name type="scientific">Candidatus Lucifugimonas marina</name>
    <dbReference type="NCBI Taxonomy" id="3038979"/>
    <lineage>
        <taxon>Bacteria</taxon>
        <taxon>Bacillati</taxon>
        <taxon>Chloroflexota</taxon>
        <taxon>Dehalococcoidia</taxon>
        <taxon>SAR202 cluster</taxon>
        <taxon>Candidatus Lucifugimonadales</taxon>
        <taxon>Candidatus Lucifugimonadaceae</taxon>
        <taxon>Candidatus Lucifugimonas</taxon>
    </lineage>
</organism>
<evidence type="ECO:0000313" key="3">
    <source>
        <dbReference type="EMBL" id="WFG39920.1"/>
    </source>
</evidence>
<evidence type="ECO:0000313" key="2">
    <source>
        <dbReference type="EMBL" id="MDG0867715.1"/>
    </source>
</evidence>
<dbReference type="Gene3D" id="3.30.200.20">
    <property type="entry name" value="Phosphorylase Kinase, domain 1"/>
    <property type="match status" value="1"/>
</dbReference>
<accession>A0AAJ6CVF3</accession>
<evidence type="ECO:0000313" key="4">
    <source>
        <dbReference type="Proteomes" id="UP001219901"/>
    </source>
</evidence>
<dbReference type="InterPro" id="IPR051678">
    <property type="entry name" value="AGP_Transferase"/>
</dbReference>
<feature type="domain" description="Aminoglycoside phosphotransferase" evidence="1">
    <location>
        <begin position="34"/>
        <end position="246"/>
    </location>
</feature>
<dbReference type="SUPFAM" id="SSF56112">
    <property type="entry name" value="Protein kinase-like (PK-like)"/>
    <property type="match status" value="1"/>
</dbReference>
<dbReference type="Gene3D" id="3.90.1200.10">
    <property type="match status" value="1"/>
</dbReference>
<dbReference type="AlphaFoldDB" id="A0AAJ6CVF3"/>
<dbReference type="EMBL" id="WMBE01000003">
    <property type="protein sequence ID" value="MDG0867715.1"/>
    <property type="molecule type" value="Genomic_DNA"/>
</dbReference>
<dbReference type="Pfam" id="PF01636">
    <property type="entry name" value="APH"/>
    <property type="match status" value="1"/>
</dbReference>
<dbReference type="PANTHER" id="PTHR21310">
    <property type="entry name" value="AMINOGLYCOSIDE PHOSPHOTRANSFERASE-RELATED-RELATED"/>
    <property type="match status" value="1"/>
</dbReference>
<protein>
    <submittedName>
        <fullName evidence="3">Phosphotransferase</fullName>
    </submittedName>
</protein>
<reference evidence="3" key="2">
    <citation type="journal article" date="2023" name="Nat. Commun.">
        <title>Cultivation of marine bacteria of the SAR202 clade.</title>
        <authorList>
            <person name="Lim Y."/>
            <person name="Seo J.H."/>
            <person name="Giovannoni S.J."/>
            <person name="Kang I."/>
            <person name="Cho J.C."/>
        </authorList>
    </citation>
    <scope>NUCLEOTIDE SEQUENCE</scope>
    <source>
        <strain evidence="3">JH1073</strain>
    </source>
</reference>
<dbReference type="Proteomes" id="UP001321249">
    <property type="component" value="Unassembled WGS sequence"/>
</dbReference>
<dbReference type="RefSeq" id="WP_342826342.1">
    <property type="nucleotide sequence ID" value="NZ_CP046146.1"/>
</dbReference>
<dbReference type="Proteomes" id="UP001219901">
    <property type="component" value="Chromosome"/>
</dbReference>
<reference evidence="4" key="3">
    <citation type="submission" date="2023-06" db="EMBL/GenBank/DDBJ databases">
        <title>Pangenomics reveal diversification of enzyme families and niche specialization in globally abundant SAR202 bacteria.</title>
        <authorList>
            <person name="Saw J.H.W."/>
        </authorList>
    </citation>
    <scope>NUCLEOTIDE SEQUENCE [LARGE SCALE GENOMIC DNA]</scope>
    <source>
        <strain evidence="4">JH1073</strain>
    </source>
</reference>
<dbReference type="InterPro" id="IPR002575">
    <property type="entry name" value="Aminoglycoside_PTrfase"/>
</dbReference>
<sequence>MSTSHEASDKLAEGITQFLRAKVGSDVGIAGEFARLQGGFDTDTYSFSVDNAPPNLPKHLVLRHFRHAGEAPRVVRESAIQNAAASAGHAVPAVPVDSSNELLVGRPFLLMERLPGTNLGELLMTDQTYIQKFPSVMAKLQAGLHRLDTTKLRAHLDASGVDLESMKPTRMLQATTAIADATGLHDLIELSQWLTENFPVQPENPAIIHGDLHPLNILMHEGKVSGLIDWATSMFTHPEYDIAVSRTILSIGPPEDIGIPKDELTKMLLWGEAEYMKECHALQTLDDALIDYYSVFRITHAYAKVLGHKHGVDLPYVDNDGYAWDRPDMYDFIKKLVGETTGIEMVSK</sequence>
<evidence type="ECO:0000259" key="1">
    <source>
        <dbReference type="Pfam" id="PF01636"/>
    </source>
</evidence>
<gene>
    <name evidence="2" type="ORF">GKO46_11615</name>
    <name evidence="3" type="ORF">GKO48_09920</name>
</gene>
<reference evidence="4 5" key="1">
    <citation type="submission" date="2019-11" db="EMBL/GenBank/DDBJ databases">
        <authorList>
            <person name="Cho J.-C."/>
        </authorList>
    </citation>
    <scope>NUCLEOTIDE SEQUENCE [LARGE SCALE GENOMIC DNA]</scope>
    <source>
        <strain evidence="3 4">JH1073</strain>
        <strain evidence="2 5">JH702</strain>
    </source>
</reference>
<dbReference type="InterPro" id="IPR011009">
    <property type="entry name" value="Kinase-like_dom_sf"/>
</dbReference>
<evidence type="ECO:0000313" key="5">
    <source>
        <dbReference type="Proteomes" id="UP001321249"/>
    </source>
</evidence>